<evidence type="ECO:0000313" key="2">
    <source>
        <dbReference type="Proteomes" id="UP000059188"/>
    </source>
</evidence>
<dbReference type="Proteomes" id="UP000059188">
    <property type="component" value="Unassembled WGS sequence"/>
</dbReference>
<dbReference type="EMBL" id="LN679101">
    <property type="protein sequence ID" value="CEL56015.1"/>
    <property type="molecule type" value="Genomic_DNA"/>
</dbReference>
<protein>
    <submittedName>
        <fullName evidence="1">Uncharacterized protein</fullName>
    </submittedName>
</protein>
<dbReference type="AlphaFoldDB" id="A0A0B7FEH5"/>
<reference evidence="1 2" key="1">
    <citation type="submission" date="2014-11" db="EMBL/GenBank/DDBJ databases">
        <authorList>
            <person name="Wibberg Daniel"/>
        </authorList>
    </citation>
    <scope>NUCLEOTIDE SEQUENCE [LARGE SCALE GENOMIC DNA]</scope>
    <source>
        <strain evidence="1">Rhizoctonia solani AG1-IB 7/3/14</strain>
    </source>
</reference>
<gene>
    <name evidence="1" type="ORF">RSOLAG1IB_02029</name>
</gene>
<evidence type="ECO:0000313" key="1">
    <source>
        <dbReference type="EMBL" id="CEL56015.1"/>
    </source>
</evidence>
<proteinExistence type="predicted"/>
<name>A0A0B7FEH5_THACB</name>
<keyword evidence="2" id="KW-1185">Reference proteome</keyword>
<organism evidence="1 2">
    <name type="scientific">Thanatephorus cucumeris (strain AG1-IB / isolate 7/3/14)</name>
    <name type="common">Lettuce bottom rot fungus</name>
    <name type="synonym">Rhizoctonia solani</name>
    <dbReference type="NCBI Taxonomy" id="1108050"/>
    <lineage>
        <taxon>Eukaryota</taxon>
        <taxon>Fungi</taxon>
        <taxon>Dikarya</taxon>
        <taxon>Basidiomycota</taxon>
        <taxon>Agaricomycotina</taxon>
        <taxon>Agaricomycetes</taxon>
        <taxon>Cantharellales</taxon>
        <taxon>Ceratobasidiaceae</taxon>
        <taxon>Rhizoctonia</taxon>
        <taxon>Rhizoctonia solani AG-1</taxon>
    </lineage>
</organism>
<sequence>MRLTAGGIREIHYHLTAESSRNMEAVAFSYTHWTVINISTGVPWRSLRLPKGHSSFYPGPQQYPRGL</sequence>
<accession>A0A0B7FEH5</accession>